<evidence type="ECO:0000256" key="7">
    <source>
        <dbReference type="SAM" id="Phobius"/>
    </source>
</evidence>
<sequence length="416" mass="45345">MKIKTGVGATTISLITLIGIWSISALNALPGLAVSPILGQLTNIFPSSSELDIQMLTSLPSLMIIPFVLIAGRLTEKVNNMVLLRVGLGIFLLSGILYFLSNQMWQLIVVSAILGIGSGLIVPLSTGLISHFFVGDERLKQFGYSSAITNLTLVIATVVTGYLAEVNWRWPFVVYLLPAISLVLSVFLARSMKDDKNAGSTSMLVSADRNTESTVKTKSGFMVGNLIETMILYGLGTYLNLVVVYNLPFLMEEHHFTSGNAGTMISLFFLAIMLPGLILKPIVAKLKDTTLFFSYLSMAIGLGLILIAPIEWLIAPGCILAGLGYGVIQPWVYEKATHMAVPKKVTMALAYIMAMNYIAILLCPFIISFFAGLLGFSSQEFPFAFNMIITIAVAVYAWMRQKAFVFSSWETKNVSS</sequence>
<dbReference type="InterPro" id="IPR011701">
    <property type="entry name" value="MFS"/>
</dbReference>
<evidence type="ECO:0000313" key="10">
    <source>
        <dbReference type="Proteomes" id="UP000005089"/>
    </source>
</evidence>
<organism evidence="9 10">
    <name type="scientific">Oxalobacter formigenes OXCC13</name>
    <dbReference type="NCBI Taxonomy" id="556269"/>
    <lineage>
        <taxon>Bacteria</taxon>
        <taxon>Pseudomonadati</taxon>
        <taxon>Pseudomonadota</taxon>
        <taxon>Betaproteobacteria</taxon>
        <taxon>Burkholderiales</taxon>
        <taxon>Oxalobacteraceae</taxon>
        <taxon>Oxalobacter</taxon>
    </lineage>
</organism>
<evidence type="ECO:0000256" key="4">
    <source>
        <dbReference type="ARBA" id="ARBA00022692"/>
    </source>
</evidence>
<dbReference type="EMBL" id="GG658170">
    <property type="protein sequence ID" value="EEO29719.1"/>
    <property type="molecule type" value="Genomic_DNA"/>
</dbReference>
<proteinExistence type="predicted"/>
<feature type="transmembrane region" description="Helical" evidence="7">
    <location>
        <begin position="53"/>
        <end position="70"/>
    </location>
</feature>
<dbReference type="HOGENOM" id="CLU_001265_10_4_4"/>
<dbReference type="GO" id="GO:0005886">
    <property type="term" value="C:plasma membrane"/>
    <property type="evidence" value="ECO:0007669"/>
    <property type="project" value="UniProtKB-SubCell"/>
</dbReference>
<protein>
    <submittedName>
        <fullName evidence="9">Transporter, major facilitator family protein</fullName>
    </submittedName>
</protein>
<dbReference type="GeneID" id="77135342"/>
<feature type="transmembrane region" description="Helical" evidence="7">
    <location>
        <begin position="314"/>
        <end position="333"/>
    </location>
</feature>
<evidence type="ECO:0000256" key="2">
    <source>
        <dbReference type="ARBA" id="ARBA00022448"/>
    </source>
</evidence>
<dbReference type="GO" id="GO:0022857">
    <property type="term" value="F:transmembrane transporter activity"/>
    <property type="evidence" value="ECO:0007669"/>
    <property type="project" value="InterPro"/>
</dbReference>
<dbReference type="PANTHER" id="PTHR23517">
    <property type="entry name" value="RESISTANCE PROTEIN MDTM, PUTATIVE-RELATED-RELATED"/>
    <property type="match status" value="1"/>
</dbReference>
<evidence type="ECO:0000256" key="5">
    <source>
        <dbReference type="ARBA" id="ARBA00022989"/>
    </source>
</evidence>
<gene>
    <name evidence="9" type="ORF">OFBG_00747</name>
</gene>
<dbReference type="PANTHER" id="PTHR23517:SF2">
    <property type="entry name" value="MULTIDRUG RESISTANCE PROTEIN MDTH"/>
    <property type="match status" value="1"/>
</dbReference>
<keyword evidence="3" id="KW-1003">Cell membrane</keyword>
<dbReference type="OrthoDB" id="9812221at2"/>
<feature type="transmembrane region" description="Helical" evidence="7">
    <location>
        <begin position="12"/>
        <end position="33"/>
    </location>
</feature>
<dbReference type="AlphaFoldDB" id="C3X943"/>
<feature type="domain" description="Major facilitator superfamily (MFS) profile" evidence="8">
    <location>
        <begin position="8"/>
        <end position="404"/>
    </location>
</feature>
<reference evidence="9 10" key="1">
    <citation type="submission" date="2009-02" db="EMBL/GenBank/DDBJ databases">
        <title>The Genome Sequence of Oxalobacter formigenes OXCC13.</title>
        <authorList>
            <consortium name="The Broad Institute Genome Sequencing Platform"/>
            <person name="Ward D."/>
            <person name="Young S.K."/>
            <person name="Kodira C.D."/>
            <person name="Zeng Q."/>
            <person name="Koehrsen M."/>
            <person name="Alvarado L."/>
            <person name="Berlin A."/>
            <person name="Borenstein D."/>
            <person name="Chen Z."/>
            <person name="Engels R."/>
            <person name="Freedman E."/>
            <person name="Gellesch M."/>
            <person name="Goldberg J."/>
            <person name="Griggs A."/>
            <person name="Gujja S."/>
            <person name="Heiman D."/>
            <person name="Hepburn T."/>
            <person name="Howarth C."/>
            <person name="Jen D."/>
            <person name="Larson L."/>
            <person name="Lewis B."/>
            <person name="Mehta T."/>
            <person name="Park D."/>
            <person name="Pearson M."/>
            <person name="Roberts A."/>
            <person name="Saif S."/>
            <person name="Shea T."/>
            <person name="Shenoy N."/>
            <person name="Sisk P."/>
            <person name="Stolte C."/>
            <person name="Sykes S."/>
            <person name="Walk T."/>
            <person name="White J."/>
            <person name="Yandava C."/>
            <person name="Allison M.J."/>
            <person name="Lander E."/>
            <person name="Nusbaum C."/>
            <person name="Galagan J."/>
            <person name="Birren B."/>
        </authorList>
    </citation>
    <scope>NUCLEOTIDE SEQUENCE [LARGE SCALE GENOMIC DNA]</scope>
    <source>
        <strain evidence="9 10">OXCC13</strain>
    </source>
</reference>
<comment type="subcellular location">
    <subcellularLocation>
        <location evidence="1">Cell membrane</location>
        <topology evidence="1">Multi-pass membrane protein</topology>
    </subcellularLocation>
</comment>
<feature type="transmembrane region" description="Helical" evidence="7">
    <location>
        <begin position="381"/>
        <end position="399"/>
    </location>
</feature>
<accession>C3X943</accession>
<dbReference type="PROSITE" id="PS50850">
    <property type="entry name" value="MFS"/>
    <property type="match status" value="1"/>
</dbReference>
<evidence type="ECO:0000256" key="1">
    <source>
        <dbReference type="ARBA" id="ARBA00004651"/>
    </source>
</evidence>
<keyword evidence="4 7" id="KW-0812">Transmembrane</keyword>
<dbReference type="Gene3D" id="1.20.1250.20">
    <property type="entry name" value="MFS general substrate transporter like domains"/>
    <property type="match status" value="1"/>
</dbReference>
<dbReference type="RefSeq" id="WP_005880416.1">
    <property type="nucleotide sequence ID" value="NZ_CP019430.1"/>
</dbReference>
<dbReference type="eggNOG" id="COG2807">
    <property type="taxonomic scope" value="Bacteria"/>
</dbReference>
<keyword evidence="2" id="KW-0813">Transport</keyword>
<feature type="transmembrane region" description="Helical" evidence="7">
    <location>
        <begin position="82"/>
        <end position="101"/>
    </location>
</feature>
<feature type="transmembrane region" description="Helical" evidence="7">
    <location>
        <begin position="226"/>
        <end position="247"/>
    </location>
</feature>
<evidence type="ECO:0000256" key="3">
    <source>
        <dbReference type="ARBA" id="ARBA00022475"/>
    </source>
</evidence>
<evidence type="ECO:0000256" key="6">
    <source>
        <dbReference type="ARBA" id="ARBA00023136"/>
    </source>
</evidence>
<name>C3X943_OXAFO</name>
<feature type="transmembrane region" description="Helical" evidence="7">
    <location>
        <begin position="354"/>
        <end position="375"/>
    </location>
</feature>
<keyword evidence="10" id="KW-1185">Reference proteome</keyword>
<evidence type="ECO:0000313" key="9">
    <source>
        <dbReference type="EMBL" id="EEO29719.1"/>
    </source>
</evidence>
<dbReference type="Proteomes" id="UP000005089">
    <property type="component" value="Unassembled WGS sequence"/>
</dbReference>
<feature type="transmembrane region" description="Helical" evidence="7">
    <location>
        <begin position="291"/>
        <end position="308"/>
    </location>
</feature>
<feature type="transmembrane region" description="Helical" evidence="7">
    <location>
        <begin position="142"/>
        <end position="164"/>
    </location>
</feature>
<keyword evidence="6 7" id="KW-0472">Membrane</keyword>
<dbReference type="Pfam" id="PF07690">
    <property type="entry name" value="MFS_1"/>
    <property type="match status" value="1"/>
</dbReference>
<feature type="transmembrane region" description="Helical" evidence="7">
    <location>
        <begin position="107"/>
        <end position="130"/>
    </location>
</feature>
<evidence type="ECO:0000259" key="8">
    <source>
        <dbReference type="PROSITE" id="PS50850"/>
    </source>
</evidence>
<feature type="transmembrane region" description="Helical" evidence="7">
    <location>
        <begin position="170"/>
        <end position="189"/>
    </location>
</feature>
<feature type="transmembrane region" description="Helical" evidence="7">
    <location>
        <begin position="259"/>
        <end position="279"/>
    </location>
</feature>
<dbReference type="SUPFAM" id="SSF103473">
    <property type="entry name" value="MFS general substrate transporter"/>
    <property type="match status" value="1"/>
</dbReference>
<dbReference type="STRING" id="847.BRW83_1475"/>
<dbReference type="InterPro" id="IPR050171">
    <property type="entry name" value="MFS_Transporters"/>
</dbReference>
<dbReference type="InterPro" id="IPR020846">
    <property type="entry name" value="MFS_dom"/>
</dbReference>
<keyword evidence="5 7" id="KW-1133">Transmembrane helix</keyword>
<dbReference type="InterPro" id="IPR036259">
    <property type="entry name" value="MFS_trans_sf"/>
</dbReference>